<protein>
    <recommendedName>
        <fullName evidence="2">PORR domain-containing protein</fullName>
    </recommendedName>
</protein>
<comment type="caution">
    <text evidence="3">The sequence shown here is derived from an EMBL/GenBank/DDBJ whole genome shotgun (WGS) entry which is preliminary data.</text>
</comment>
<dbReference type="Pfam" id="PF11955">
    <property type="entry name" value="PORR"/>
    <property type="match status" value="1"/>
</dbReference>
<sequence>MALGVCNTARLLSGIRHCRTFIAVRIKWVPDPSLDAAVTKEKDLKQVISLKNHILASPSKSLPLSSISLLKPEFNLPMAAFRFLKRYPFVFSVFQPSPSLPLHVKLTRLAFKVHCEEQVIHDSSAHRDDAVKRLARLLMLCKSMRLPLHIIDRFKHDLGLPHNYVSQLLSDYPDYFQVVGEGRNGDSRDEMLCLELVSWKDELAVSEMERRMALGDLRNVKKGARIGFLLSYPKGFDLVNKVRDWVFEWQNLPYVSPYENAFHLNPNGDQAEKWTVAVLHELLWLLVSKKTESENVLLLGEYLGFGRRFKHALVHHPGIFYLSHKIRTQTVVLREAYSKDFLVVKHPLMGMRFRYIYLMNIDKESQRRRKLMLSESSMMTKKVSFPVKKSEDKGKFKGGNREGLVGKSNCS</sequence>
<dbReference type="InterPro" id="IPR045040">
    <property type="entry name" value="PORR_fam"/>
</dbReference>
<keyword evidence="4" id="KW-1185">Reference proteome</keyword>
<evidence type="ECO:0000313" key="4">
    <source>
        <dbReference type="Proteomes" id="UP001154282"/>
    </source>
</evidence>
<dbReference type="PANTHER" id="PTHR31476:SF19">
    <property type="entry name" value="UBIQUITIN CARBOXYL-TERMINAL HYDROLASE FAMILY PROTEIN"/>
    <property type="match status" value="1"/>
</dbReference>
<dbReference type="Proteomes" id="UP001154282">
    <property type="component" value="Unassembled WGS sequence"/>
</dbReference>
<dbReference type="EMBL" id="CAMGYJ010000002">
    <property type="protein sequence ID" value="CAI0375200.1"/>
    <property type="molecule type" value="Genomic_DNA"/>
</dbReference>
<reference evidence="3" key="1">
    <citation type="submission" date="2022-08" db="EMBL/GenBank/DDBJ databases">
        <authorList>
            <person name="Gutierrez-Valencia J."/>
        </authorList>
    </citation>
    <scope>NUCLEOTIDE SEQUENCE</scope>
</reference>
<dbReference type="GO" id="GO:0003723">
    <property type="term" value="F:RNA binding"/>
    <property type="evidence" value="ECO:0007669"/>
    <property type="project" value="InterPro"/>
</dbReference>
<feature type="region of interest" description="Disordered" evidence="1">
    <location>
        <begin position="384"/>
        <end position="411"/>
    </location>
</feature>
<gene>
    <name evidence="3" type="ORF">LITE_LOCUS504</name>
</gene>
<dbReference type="AlphaFoldDB" id="A0AAV0GT04"/>
<dbReference type="PANTHER" id="PTHR31476">
    <property type="entry name" value="PROTEIN WHAT'S THIS FACTOR 1 HOMOLOG, CHLOROPLASTIC"/>
    <property type="match status" value="1"/>
</dbReference>
<proteinExistence type="predicted"/>
<organism evidence="3 4">
    <name type="scientific">Linum tenue</name>
    <dbReference type="NCBI Taxonomy" id="586396"/>
    <lineage>
        <taxon>Eukaryota</taxon>
        <taxon>Viridiplantae</taxon>
        <taxon>Streptophyta</taxon>
        <taxon>Embryophyta</taxon>
        <taxon>Tracheophyta</taxon>
        <taxon>Spermatophyta</taxon>
        <taxon>Magnoliopsida</taxon>
        <taxon>eudicotyledons</taxon>
        <taxon>Gunneridae</taxon>
        <taxon>Pentapetalae</taxon>
        <taxon>rosids</taxon>
        <taxon>fabids</taxon>
        <taxon>Malpighiales</taxon>
        <taxon>Linaceae</taxon>
        <taxon>Linum</taxon>
    </lineage>
</organism>
<feature type="domain" description="PORR" evidence="2">
    <location>
        <begin position="31"/>
        <end position="362"/>
    </location>
</feature>
<evidence type="ECO:0000259" key="2">
    <source>
        <dbReference type="Pfam" id="PF11955"/>
    </source>
</evidence>
<evidence type="ECO:0000256" key="1">
    <source>
        <dbReference type="SAM" id="MobiDB-lite"/>
    </source>
</evidence>
<accession>A0AAV0GT04</accession>
<name>A0AAV0GT04_9ROSI</name>
<dbReference type="InterPro" id="IPR021099">
    <property type="entry name" value="PORR_domain"/>
</dbReference>
<evidence type="ECO:0000313" key="3">
    <source>
        <dbReference type="EMBL" id="CAI0375200.1"/>
    </source>
</evidence>